<accession>A0A3B1CAX4</accession>
<evidence type="ECO:0000256" key="4">
    <source>
        <dbReference type="ARBA" id="ARBA00023014"/>
    </source>
</evidence>
<protein>
    <submittedName>
        <fullName evidence="6">Radical SAM domain protein</fullName>
    </submittedName>
</protein>
<dbReference type="InterPro" id="IPR058240">
    <property type="entry name" value="rSAM_sf"/>
</dbReference>
<dbReference type="Pfam" id="PF04055">
    <property type="entry name" value="Radical_SAM"/>
    <property type="match status" value="1"/>
</dbReference>
<dbReference type="PANTHER" id="PTHR11228">
    <property type="entry name" value="RADICAL SAM DOMAIN PROTEIN"/>
    <property type="match status" value="1"/>
</dbReference>
<evidence type="ECO:0000259" key="5">
    <source>
        <dbReference type="PROSITE" id="PS51918"/>
    </source>
</evidence>
<dbReference type="InterPro" id="IPR013785">
    <property type="entry name" value="Aldolase_TIM"/>
</dbReference>
<dbReference type="SUPFAM" id="SSF102114">
    <property type="entry name" value="Radical SAM enzymes"/>
    <property type="match status" value="1"/>
</dbReference>
<dbReference type="EMBL" id="UOGB01000281">
    <property type="protein sequence ID" value="VAX23801.1"/>
    <property type="molecule type" value="Genomic_DNA"/>
</dbReference>
<dbReference type="Gene3D" id="3.20.20.70">
    <property type="entry name" value="Aldolase class I"/>
    <property type="match status" value="1"/>
</dbReference>
<reference evidence="6" key="1">
    <citation type="submission" date="2018-06" db="EMBL/GenBank/DDBJ databases">
        <authorList>
            <person name="Zhirakovskaya E."/>
        </authorList>
    </citation>
    <scope>NUCLEOTIDE SEQUENCE</scope>
</reference>
<evidence type="ECO:0000256" key="3">
    <source>
        <dbReference type="ARBA" id="ARBA00023004"/>
    </source>
</evidence>
<dbReference type="PROSITE" id="PS51918">
    <property type="entry name" value="RADICAL_SAM"/>
    <property type="match status" value="1"/>
</dbReference>
<gene>
    <name evidence="6" type="ORF">MNBD_NITROSPINAE03-86</name>
</gene>
<dbReference type="AlphaFoldDB" id="A0A3B1CAX4"/>
<dbReference type="GO" id="GO:0046872">
    <property type="term" value="F:metal ion binding"/>
    <property type="evidence" value="ECO:0007669"/>
    <property type="project" value="UniProtKB-KW"/>
</dbReference>
<name>A0A3B1CAX4_9ZZZZ</name>
<dbReference type="PANTHER" id="PTHR11228:SF7">
    <property type="entry name" value="PQQA PEPTIDE CYCLASE"/>
    <property type="match status" value="1"/>
</dbReference>
<dbReference type="InterPro" id="IPR007197">
    <property type="entry name" value="rSAM"/>
</dbReference>
<dbReference type="SFLD" id="SFLDG01067">
    <property type="entry name" value="SPASM/twitch_domain_containing"/>
    <property type="match status" value="1"/>
</dbReference>
<dbReference type="GO" id="GO:0003824">
    <property type="term" value="F:catalytic activity"/>
    <property type="evidence" value="ECO:0007669"/>
    <property type="project" value="InterPro"/>
</dbReference>
<keyword evidence="2" id="KW-0479">Metal-binding</keyword>
<sequence>MSVYSQMKIFHYQDKLKSLPESVNKILPPIHIRIKPTNFCAHHCSYCAYQAPELELGSEMSERDSLPREKMMEIVDDMDSMGVRAVTFSGGGDPFYYQHLAETVRKLSATSVNFAALTNGARLKGELAELFASGGSWIRISIDGWDDKSYSEYRNIKEGEFTAVMDNIAAFSKLSGSCHLGAVIVVDKKNADHVYELVSSLRNAGADSVKISPCIVSNDGRKNNEYHQPVFNKVKSAAKRAIEQFSGPEFEIYDSYHLLDTKFTKNYTWCANMQVLPVIGADQNVYSCHDKAYTQSGLLGSIKDMGFAEFWLADKSKFFTIDPSVHCNHHCVENNKNKLTLDYLGTDINHLAFV</sequence>
<dbReference type="InterPro" id="IPR050377">
    <property type="entry name" value="Radical_SAM_PqqE_MftC-like"/>
</dbReference>
<dbReference type="InterPro" id="IPR006638">
    <property type="entry name" value="Elp3/MiaA/NifB-like_rSAM"/>
</dbReference>
<dbReference type="GO" id="GO:0051536">
    <property type="term" value="F:iron-sulfur cluster binding"/>
    <property type="evidence" value="ECO:0007669"/>
    <property type="project" value="UniProtKB-KW"/>
</dbReference>
<keyword evidence="4" id="KW-0411">Iron-sulfur</keyword>
<feature type="domain" description="Radical SAM core" evidence="5">
    <location>
        <begin position="24"/>
        <end position="254"/>
    </location>
</feature>
<organism evidence="6">
    <name type="scientific">hydrothermal vent metagenome</name>
    <dbReference type="NCBI Taxonomy" id="652676"/>
    <lineage>
        <taxon>unclassified sequences</taxon>
        <taxon>metagenomes</taxon>
        <taxon>ecological metagenomes</taxon>
    </lineage>
</organism>
<dbReference type="SFLD" id="SFLDS00029">
    <property type="entry name" value="Radical_SAM"/>
    <property type="match status" value="1"/>
</dbReference>
<evidence type="ECO:0000256" key="1">
    <source>
        <dbReference type="ARBA" id="ARBA00022691"/>
    </source>
</evidence>
<evidence type="ECO:0000256" key="2">
    <source>
        <dbReference type="ARBA" id="ARBA00022723"/>
    </source>
</evidence>
<dbReference type="CDD" id="cd01335">
    <property type="entry name" value="Radical_SAM"/>
    <property type="match status" value="1"/>
</dbReference>
<dbReference type="SMART" id="SM00729">
    <property type="entry name" value="Elp3"/>
    <property type="match status" value="1"/>
</dbReference>
<evidence type="ECO:0000313" key="6">
    <source>
        <dbReference type="EMBL" id="VAX23801.1"/>
    </source>
</evidence>
<proteinExistence type="predicted"/>
<keyword evidence="1" id="KW-0949">S-adenosyl-L-methionine</keyword>
<keyword evidence="3" id="KW-0408">Iron</keyword>